<organism evidence="2 3">
    <name type="scientific">Bryocella elongata</name>
    <dbReference type="NCBI Taxonomy" id="863522"/>
    <lineage>
        <taxon>Bacteria</taxon>
        <taxon>Pseudomonadati</taxon>
        <taxon>Acidobacteriota</taxon>
        <taxon>Terriglobia</taxon>
        <taxon>Terriglobales</taxon>
        <taxon>Acidobacteriaceae</taxon>
        <taxon>Bryocella</taxon>
    </lineage>
</organism>
<dbReference type="EMBL" id="FNVA01000005">
    <property type="protein sequence ID" value="SEG47043.1"/>
    <property type="molecule type" value="Genomic_DNA"/>
</dbReference>
<gene>
    <name evidence="2" type="ORF">SAMN05421819_3106</name>
</gene>
<name>A0A1H6AE75_9BACT</name>
<dbReference type="PANTHER" id="PTHR43064:SF1">
    <property type="entry name" value="SLL1489 PROTEIN"/>
    <property type="match status" value="1"/>
</dbReference>
<dbReference type="SMART" id="SM01001">
    <property type="entry name" value="AIRC"/>
    <property type="match status" value="1"/>
</dbReference>
<dbReference type="Proteomes" id="UP000236728">
    <property type="component" value="Unassembled WGS sequence"/>
</dbReference>
<dbReference type="SUPFAM" id="SSF52255">
    <property type="entry name" value="N5-CAIR mutase (phosphoribosylaminoimidazole carboxylase, PurE)"/>
    <property type="match status" value="1"/>
</dbReference>
<accession>A0A1H6AE75</accession>
<dbReference type="OrthoDB" id="9782511at2"/>
<keyword evidence="3" id="KW-1185">Reference proteome</keyword>
<feature type="domain" description="PurE" evidence="1">
    <location>
        <begin position="118"/>
        <end position="250"/>
    </location>
</feature>
<dbReference type="PANTHER" id="PTHR43064">
    <property type="entry name" value="PHOSPHORIBOSYLAMINOIMIDAZOLE CARBOXYLASE-RELATED"/>
    <property type="match status" value="1"/>
</dbReference>
<evidence type="ECO:0000313" key="2">
    <source>
        <dbReference type="EMBL" id="SEG47043.1"/>
    </source>
</evidence>
<dbReference type="AlphaFoldDB" id="A0A1H6AE75"/>
<dbReference type="Pfam" id="PF00731">
    <property type="entry name" value="AIRC"/>
    <property type="match status" value="1"/>
</dbReference>
<dbReference type="NCBIfam" id="NF033503">
    <property type="entry name" value="LarB"/>
    <property type="match status" value="1"/>
</dbReference>
<evidence type="ECO:0000259" key="1">
    <source>
        <dbReference type="SMART" id="SM01001"/>
    </source>
</evidence>
<protein>
    <recommendedName>
        <fullName evidence="1">PurE domain-containing protein</fullName>
    </recommendedName>
</protein>
<evidence type="ECO:0000313" key="3">
    <source>
        <dbReference type="Proteomes" id="UP000236728"/>
    </source>
</evidence>
<dbReference type="RefSeq" id="WP_103933973.1">
    <property type="nucleotide sequence ID" value="NZ_FNVA01000005.1"/>
</dbReference>
<dbReference type="InterPro" id="IPR000031">
    <property type="entry name" value="PurE_dom"/>
</dbReference>
<proteinExistence type="predicted"/>
<dbReference type="Gene3D" id="3.40.50.1970">
    <property type="match status" value="1"/>
</dbReference>
<dbReference type="GO" id="GO:0006189">
    <property type="term" value="P:'de novo' IMP biosynthetic process"/>
    <property type="evidence" value="ECO:0007669"/>
    <property type="project" value="InterPro"/>
</dbReference>
<reference evidence="2 3" key="1">
    <citation type="submission" date="2016-10" db="EMBL/GenBank/DDBJ databases">
        <authorList>
            <person name="de Groot N.N."/>
        </authorList>
    </citation>
    <scope>NUCLEOTIDE SEQUENCE [LARGE SCALE GENOMIC DNA]</scope>
    <source>
        <strain evidence="2 3">DSM 22489</strain>
    </source>
</reference>
<dbReference type="GO" id="GO:0016787">
    <property type="term" value="F:hydrolase activity"/>
    <property type="evidence" value="ECO:0007669"/>
    <property type="project" value="InterPro"/>
</dbReference>
<dbReference type="InterPro" id="IPR039476">
    <property type="entry name" value="P2CMN_synthase_LarB"/>
</dbReference>
<sequence length="250" mass="25877">MTKPQLLEVLAQVERGALSPEDAASRLRSLPYEDLGHTRVDHHRSLRSGLPEVIYAAGKSTQQVLEIFRALAVSGVDVLATRVAAEAAAAILAEHPSAQHHELALTVSLRRSETARRGHIAVVCAGTSDLPVAEEAAVTAETFGAEVTRLYDVGVAGVHRLLAVREQLDAADVVIVCAGMEGALPSVVGGLVGVPVIAVPTSVGYGASFGGVTALLGMLNSCSPNVTVVNIDNGFGAAYTATMIARAGER</sequence>